<feature type="region of interest" description="Disordered" evidence="2">
    <location>
        <begin position="244"/>
        <end position="287"/>
    </location>
</feature>
<accession>A0A9X0BI57</accession>
<evidence type="ECO:0000256" key="2">
    <source>
        <dbReference type="SAM" id="MobiDB-lite"/>
    </source>
</evidence>
<sequence>MVPECYLRRYLGLSISISSTIPTPTENYVQPGSEIHPDLHASSITNIYKVGDTQPIPSPNDAQLEALTVLTERAHRRSRERKKAEEEVNRILNTKESMMAANQFDYVTQHQLHQMERQLKGLNSVLIEIQDEEAFDAIEEERIWSQIELSISTSSTTCIPTTINNHNHQAHSHDLRQNNELTTDMVTVHTNHHNRFFRLPLLSFTTRRRARDRELIQQEVARKEATTVTSLYYHWLYPDRLEGMEQEEGKSQQPSQSTGTVQNEPRTASQAQKRPHDQSVSSESGNKPRTTYYLLLSIGKGTSAGILETSG</sequence>
<feature type="compositionally biased region" description="Polar residues" evidence="2">
    <location>
        <begin position="251"/>
        <end position="287"/>
    </location>
</feature>
<dbReference type="OrthoDB" id="4368121at2759"/>
<evidence type="ECO:0000313" key="4">
    <source>
        <dbReference type="Proteomes" id="UP001147760"/>
    </source>
</evidence>
<evidence type="ECO:0000256" key="1">
    <source>
        <dbReference type="SAM" id="Coils"/>
    </source>
</evidence>
<dbReference type="AlphaFoldDB" id="A0A9X0BI57"/>
<comment type="caution">
    <text evidence="3">The sequence shown here is derived from an EMBL/GenBank/DDBJ whole genome shotgun (WGS) entry which is preliminary data.</text>
</comment>
<proteinExistence type="predicted"/>
<dbReference type="Proteomes" id="UP001147760">
    <property type="component" value="Unassembled WGS sequence"/>
</dbReference>
<name>A0A9X0BI57_9EURO</name>
<gene>
    <name evidence="3" type="ORF">N7530_009324</name>
</gene>
<feature type="coiled-coil region" evidence="1">
    <location>
        <begin position="67"/>
        <end position="132"/>
    </location>
</feature>
<organism evidence="3 4">
    <name type="scientific">Penicillium desertorum</name>
    <dbReference type="NCBI Taxonomy" id="1303715"/>
    <lineage>
        <taxon>Eukaryota</taxon>
        <taxon>Fungi</taxon>
        <taxon>Dikarya</taxon>
        <taxon>Ascomycota</taxon>
        <taxon>Pezizomycotina</taxon>
        <taxon>Eurotiomycetes</taxon>
        <taxon>Eurotiomycetidae</taxon>
        <taxon>Eurotiales</taxon>
        <taxon>Aspergillaceae</taxon>
        <taxon>Penicillium</taxon>
    </lineage>
</organism>
<reference evidence="3" key="1">
    <citation type="submission" date="2022-12" db="EMBL/GenBank/DDBJ databases">
        <authorList>
            <person name="Petersen C."/>
        </authorList>
    </citation>
    <scope>NUCLEOTIDE SEQUENCE</scope>
    <source>
        <strain evidence="3">IBT 17660</strain>
    </source>
</reference>
<protein>
    <submittedName>
        <fullName evidence="3">Uncharacterized protein</fullName>
    </submittedName>
</protein>
<dbReference type="EMBL" id="JAPWDO010000006">
    <property type="protein sequence ID" value="KAJ5465537.1"/>
    <property type="molecule type" value="Genomic_DNA"/>
</dbReference>
<keyword evidence="4" id="KW-1185">Reference proteome</keyword>
<reference evidence="3" key="2">
    <citation type="journal article" date="2023" name="IMA Fungus">
        <title>Comparative genomic study of the Penicillium genus elucidates a diverse pangenome and 15 lateral gene transfer events.</title>
        <authorList>
            <person name="Petersen C."/>
            <person name="Sorensen T."/>
            <person name="Nielsen M.R."/>
            <person name="Sondergaard T.E."/>
            <person name="Sorensen J.L."/>
            <person name="Fitzpatrick D.A."/>
            <person name="Frisvad J.C."/>
            <person name="Nielsen K.L."/>
        </authorList>
    </citation>
    <scope>NUCLEOTIDE SEQUENCE</scope>
    <source>
        <strain evidence="3">IBT 17660</strain>
    </source>
</reference>
<evidence type="ECO:0000313" key="3">
    <source>
        <dbReference type="EMBL" id="KAJ5465537.1"/>
    </source>
</evidence>
<keyword evidence="1" id="KW-0175">Coiled coil</keyword>